<keyword evidence="4" id="KW-0560">Oxidoreductase</keyword>
<keyword evidence="5" id="KW-0408">Iron</keyword>
<sequence length="527" mass="57729">MSFLTEQVKADLLRDIESFAEATDRFYKKEVSIRDYKGYSGGFGSFAERGAGSGMFRMRLPGGRIRHEHLGFIADVIERYELPVIHCTTGQSLQFHKLDGKRIVALFKECHAKGIYSRGCGGNYIHNITGPALSGVHPAEQFVVAPYVAIMSEYILSQILYIDLPNKFKTAFVGDYETASHGRFKDIGFLAKPEGRFDVYAAGGIGAASAQGVCVGRDVVPEDILYYMKAMLLMSSEEGDRTSHTKGRTRFILARLGEEAFVARYKEFLARVQAEENLAFTLPVEPKRGIAVASDANVQAASHDVAVLTHPRIGAQKQAGLYYVSYHPVGGTIPREVFLALLHYLSNSEGTEIRLTGEEGLYIVNLTAEEAKAVAAMTEDGARTRFEASVSCIGSTVCQIGFQDSQGLLATCIRRLREEGLSHAYLPKIHISGCPSSCGTHQVGHIGFHGAVKLVDKKPVPGFTMFVGGSEEHGRERFGKQLGVMAATDIPEFFVALAKLLQDAKLPYEAWIGDHQEELEALAGKFI</sequence>
<dbReference type="Gene3D" id="3.90.480.10">
    <property type="entry name" value="Sulfite Reductase Hemoprotein,Domain 2"/>
    <property type="match status" value="1"/>
</dbReference>
<dbReference type="InterPro" id="IPR006066">
    <property type="entry name" value="NO2/SO3_Rdtase_FeS/sirohaem_BS"/>
</dbReference>
<accession>A0ABS2GHF6</accession>
<protein>
    <submittedName>
        <fullName evidence="9">Nitrite/sulfite reductase</fullName>
    </submittedName>
</protein>
<dbReference type="PRINTS" id="PR00397">
    <property type="entry name" value="SIROHAEM"/>
</dbReference>
<evidence type="ECO:0000256" key="4">
    <source>
        <dbReference type="ARBA" id="ARBA00023002"/>
    </source>
</evidence>
<dbReference type="Pfam" id="PF03460">
    <property type="entry name" value="NIR_SIR_ferr"/>
    <property type="match status" value="1"/>
</dbReference>
<proteinExistence type="predicted"/>
<keyword evidence="10" id="KW-1185">Reference proteome</keyword>
<dbReference type="InterPro" id="IPR036136">
    <property type="entry name" value="Nit/Sulf_reduc_fer-like_dom_sf"/>
</dbReference>
<dbReference type="Gene3D" id="3.30.413.10">
    <property type="entry name" value="Sulfite Reductase Hemoprotein, domain 1"/>
    <property type="match status" value="2"/>
</dbReference>
<dbReference type="PANTHER" id="PTHR32439:SF9">
    <property type="entry name" value="BLR3264 PROTEIN"/>
    <property type="match status" value="1"/>
</dbReference>
<dbReference type="RefSeq" id="WP_205087677.1">
    <property type="nucleotide sequence ID" value="NZ_JACJLA010000006.1"/>
</dbReference>
<feature type="domain" description="Nitrite/Sulfite reductase ferredoxin-like" evidence="8">
    <location>
        <begin position="55"/>
        <end position="112"/>
    </location>
</feature>
<dbReference type="InterPro" id="IPR005117">
    <property type="entry name" value="NiRdtase/SiRdtase_haem-b_fer"/>
</dbReference>
<evidence type="ECO:0000313" key="10">
    <source>
        <dbReference type="Proteomes" id="UP000707138"/>
    </source>
</evidence>
<evidence type="ECO:0000256" key="2">
    <source>
        <dbReference type="ARBA" id="ARBA00022617"/>
    </source>
</evidence>
<dbReference type="EMBL" id="JACJLA010000006">
    <property type="protein sequence ID" value="MBM6912578.1"/>
    <property type="molecule type" value="Genomic_DNA"/>
</dbReference>
<dbReference type="PANTHER" id="PTHR32439">
    <property type="entry name" value="FERREDOXIN--NITRITE REDUCTASE, CHLOROPLASTIC"/>
    <property type="match status" value="1"/>
</dbReference>
<dbReference type="Pfam" id="PF01077">
    <property type="entry name" value="NIR_SIR"/>
    <property type="match status" value="2"/>
</dbReference>
<keyword evidence="6" id="KW-0411">Iron-sulfur</keyword>
<name>A0ABS2GHF6_9FIRM</name>
<dbReference type="Proteomes" id="UP000707138">
    <property type="component" value="Unassembled WGS sequence"/>
</dbReference>
<evidence type="ECO:0000256" key="1">
    <source>
        <dbReference type="ARBA" id="ARBA00022485"/>
    </source>
</evidence>
<feature type="domain" description="Nitrite/sulphite reductase 4Fe-4S" evidence="7">
    <location>
        <begin position="390"/>
        <end position="498"/>
    </location>
</feature>
<keyword evidence="1" id="KW-0004">4Fe-4S</keyword>
<dbReference type="InterPro" id="IPR051329">
    <property type="entry name" value="NIR_SIR_4Fe-4S"/>
</dbReference>
<reference evidence="9 10" key="1">
    <citation type="journal article" date="2021" name="Sci. Rep.">
        <title>The distribution of antibiotic resistance genes in chicken gut microbiota commensals.</title>
        <authorList>
            <person name="Juricova H."/>
            <person name="Matiasovicova J."/>
            <person name="Kubasova T."/>
            <person name="Cejkova D."/>
            <person name="Rychlik I."/>
        </authorList>
    </citation>
    <scope>NUCLEOTIDE SEQUENCE [LARGE SCALE GENOMIC DNA]</scope>
    <source>
        <strain evidence="9 10">An537</strain>
    </source>
</reference>
<feature type="domain" description="Nitrite/sulphite reductase 4Fe-4S" evidence="7">
    <location>
        <begin position="122"/>
        <end position="267"/>
    </location>
</feature>
<evidence type="ECO:0000259" key="7">
    <source>
        <dbReference type="Pfam" id="PF01077"/>
    </source>
</evidence>
<dbReference type="SUPFAM" id="SSF55124">
    <property type="entry name" value="Nitrite/Sulfite reductase N-terminal domain-like"/>
    <property type="match status" value="2"/>
</dbReference>
<evidence type="ECO:0000256" key="3">
    <source>
        <dbReference type="ARBA" id="ARBA00022723"/>
    </source>
</evidence>
<organism evidence="9 10">
    <name type="scientific">Veillonella magna</name>
    <dbReference type="NCBI Taxonomy" id="464322"/>
    <lineage>
        <taxon>Bacteria</taxon>
        <taxon>Bacillati</taxon>
        <taxon>Bacillota</taxon>
        <taxon>Negativicutes</taxon>
        <taxon>Veillonellales</taxon>
        <taxon>Veillonellaceae</taxon>
        <taxon>Veillonella</taxon>
    </lineage>
</organism>
<dbReference type="SUPFAM" id="SSF56014">
    <property type="entry name" value="Nitrite and sulphite reductase 4Fe-4S domain-like"/>
    <property type="match status" value="2"/>
</dbReference>
<gene>
    <name evidence="9" type="ORF">H6A01_04475</name>
</gene>
<keyword evidence="3" id="KW-0479">Metal-binding</keyword>
<evidence type="ECO:0000256" key="6">
    <source>
        <dbReference type="ARBA" id="ARBA00023014"/>
    </source>
</evidence>
<evidence type="ECO:0000259" key="8">
    <source>
        <dbReference type="Pfam" id="PF03460"/>
    </source>
</evidence>
<comment type="caution">
    <text evidence="9">The sequence shown here is derived from an EMBL/GenBank/DDBJ whole genome shotgun (WGS) entry which is preliminary data.</text>
</comment>
<keyword evidence="2" id="KW-0349">Heme</keyword>
<dbReference type="InterPro" id="IPR045854">
    <property type="entry name" value="NO2/SO3_Rdtase_4Fe4S_sf"/>
</dbReference>
<evidence type="ECO:0000256" key="5">
    <source>
        <dbReference type="ARBA" id="ARBA00023004"/>
    </source>
</evidence>
<evidence type="ECO:0000313" key="9">
    <source>
        <dbReference type="EMBL" id="MBM6912578.1"/>
    </source>
</evidence>
<dbReference type="InterPro" id="IPR006067">
    <property type="entry name" value="NO2/SO3_Rdtase_4Fe4S_dom"/>
</dbReference>